<sequence length="111" mass="13090">MKQVTELTTIEMVDEFITSNELSFLYVFTPECSTCHAIFPKLREVLEHYPQINLGRVDATQVEVVAERFLILAAPILLLMINGKEYVRADRFVRFELLDEKLSRIYKMYKR</sequence>
<dbReference type="InterPro" id="IPR036249">
    <property type="entry name" value="Thioredoxin-like_sf"/>
</dbReference>
<name>A0A0V8JMM5_9BACI</name>
<protein>
    <submittedName>
        <fullName evidence="2">Thioredoxin</fullName>
    </submittedName>
</protein>
<dbReference type="Pfam" id="PF00085">
    <property type="entry name" value="Thioredoxin"/>
    <property type="match status" value="1"/>
</dbReference>
<evidence type="ECO:0000313" key="3">
    <source>
        <dbReference type="Proteomes" id="UP000053681"/>
    </source>
</evidence>
<reference evidence="2 3" key="1">
    <citation type="submission" date="2015-11" db="EMBL/GenBank/DDBJ databases">
        <title>Bacillus caseinolyticus sp nov.</title>
        <authorList>
            <person name="Dastager S.G."/>
            <person name="Mawlankar R."/>
        </authorList>
    </citation>
    <scope>NUCLEOTIDE SEQUENCE [LARGE SCALE GENOMIC DNA]</scope>
    <source>
        <strain evidence="2 3">SGD-V-76</strain>
    </source>
</reference>
<dbReference type="InterPro" id="IPR013766">
    <property type="entry name" value="Thioredoxin_domain"/>
</dbReference>
<dbReference type="Proteomes" id="UP000053681">
    <property type="component" value="Unassembled WGS sequence"/>
</dbReference>
<dbReference type="Gene3D" id="3.40.30.10">
    <property type="entry name" value="Glutaredoxin"/>
    <property type="match status" value="1"/>
</dbReference>
<gene>
    <name evidence="2" type="ORF">AS180_09030</name>
</gene>
<dbReference type="AlphaFoldDB" id="A0A0V8JMM5"/>
<keyword evidence="3" id="KW-1185">Reference proteome</keyword>
<comment type="caution">
    <text evidence="2">The sequence shown here is derived from an EMBL/GenBank/DDBJ whole genome shotgun (WGS) entry which is preliminary data.</text>
</comment>
<feature type="domain" description="Thioredoxin" evidence="1">
    <location>
        <begin position="13"/>
        <end position="87"/>
    </location>
</feature>
<organism evidence="2 3">
    <name type="scientific">Priestia veravalensis</name>
    <dbReference type="NCBI Taxonomy" id="1414648"/>
    <lineage>
        <taxon>Bacteria</taxon>
        <taxon>Bacillati</taxon>
        <taxon>Bacillota</taxon>
        <taxon>Bacilli</taxon>
        <taxon>Bacillales</taxon>
        <taxon>Bacillaceae</taxon>
        <taxon>Priestia</taxon>
    </lineage>
</organism>
<evidence type="ECO:0000259" key="1">
    <source>
        <dbReference type="Pfam" id="PF00085"/>
    </source>
</evidence>
<dbReference type="RefSeq" id="WP_062686721.1">
    <property type="nucleotide sequence ID" value="NZ_KQ758642.1"/>
</dbReference>
<dbReference type="SUPFAM" id="SSF52833">
    <property type="entry name" value="Thioredoxin-like"/>
    <property type="match status" value="1"/>
</dbReference>
<evidence type="ECO:0000313" key="2">
    <source>
        <dbReference type="EMBL" id="KSU88279.1"/>
    </source>
</evidence>
<dbReference type="CDD" id="cd02947">
    <property type="entry name" value="TRX_family"/>
    <property type="match status" value="1"/>
</dbReference>
<accession>A0A0V8JMM5</accession>
<proteinExistence type="predicted"/>
<dbReference type="EMBL" id="LNQP01000026">
    <property type="protein sequence ID" value="KSU88279.1"/>
    <property type="molecule type" value="Genomic_DNA"/>
</dbReference>